<dbReference type="CDD" id="cd01647">
    <property type="entry name" value="RT_LTR"/>
    <property type="match status" value="1"/>
</dbReference>
<dbReference type="SUPFAM" id="SSF56672">
    <property type="entry name" value="DNA/RNA polymerases"/>
    <property type="match status" value="1"/>
</dbReference>
<dbReference type="Gene3D" id="3.10.10.10">
    <property type="entry name" value="HIV Type 1 Reverse Transcriptase, subunit A, domain 1"/>
    <property type="match status" value="1"/>
</dbReference>
<dbReference type="Gene3D" id="3.30.70.270">
    <property type="match status" value="1"/>
</dbReference>
<dbReference type="PANTHER" id="PTHR37984:SF5">
    <property type="entry name" value="PROTEIN NYNRIN-LIKE"/>
    <property type="match status" value="1"/>
</dbReference>
<dbReference type="InterPro" id="IPR043502">
    <property type="entry name" value="DNA/RNA_pol_sf"/>
</dbReference>
<keyword evidence="3" id="KW-1185">Reference proteome</keyword>
<reference evidence="2 3" key="1">
    <citation type="journal article" date="2014" name="Genome Biol. Evol.">
        <title>The genome of the myxosporean Thelohanellus kitauei shows adaptations to nutrient acquisition within its fish host.</title>
        <authorList>
            <person name="Yang Y."/>
            <person name="Xiong J."/>
            <person name="Zhou Z."/>
            <person name="Huo F."/>
            <person name="Miao W."/>
            <person name="Ran C."/>
            <person name="Liu Y."/>
            <person name="Zhang J."/>
            <person name="Feng J."/>
            <person name="Wang M."/>
            <person name="Wang M."/>
            <person name="Wang L."/>
            <person name="Yao B."/>
        </authorList>
    </citation>
    <scope>NUCLEOTIDE SEQUENCE [LARGE SCALE GENOMIC DNA]</scope>
    <source>
        <strain evidence="2">Wuqing</strain>
    </source>
</reference>
<protein>
    <submittedName>
        <fullName evidence="2">Retrovirus-related Pol polyprotein from transposon 17.6</fullName>
    </submittedName>
</protein>
<organism evidence="2 3">
    <name type="scientific">Thelohanellus kitauei</name>
    <name type="common">Myxosporean</name>
    <dbReference type="NCBI Taxonomy" id="669202"/>
    <lineage>
        <taxon>Eukaryota</taxon>
        <taxon>Metazoa</taxon>
        <taxon>Cnidaria</taxon>
        <taxon>Myxozoa</taxon>
        <taxon>Myxosporea</taxon>
        <taxon>Bivalvulida</taxon>
        <taxon>Platysporina</taxon>
        <taxon>Myxobolidae</taxon>
        <taxon>Thelohanellus</taxon>
    </lineage>
</organism>
<evidence type="ECO:0000259" key="1">
    <source>
        <dbReference type="Pfam" id="PF00078"/>
    </source>
</evidence>
<evidence type="ECO:0000313" key="3">
    <source>
        <dbReference type="Proteomes" id="UP000031668"/>
    </source>
</evidence>
<sequence length="166" mass="19008">MDVLETVETSEWASPIVVVPKANGQIRICGDFRVGLNSQLHVERYPIPSMHELLIKLKEMNIFSRLDYSDAYFQLPTPFGLYRYKRLSFGVSSAPAIFQRYIESILMQIPNCPTFLEDIIVIGASMTVHLKTLELVLAKLQENELSCKIQKCEFYKTEIAYLGQVL</sequence>
<feature type="domain" description="Reverse transcriptase" evidence="1">
    <location>
        <begin position="50"/>
        <end position="165"/>
    </location>
</feature>
<dbReference type="InterPro" id="IPR000477">
    <property type="entry name" value="RT_dom"/>
</dbReference>
<dbReference type="AlphaFoldDB" id="A0A0C2J478"/>
<dbReference type="Proteomes" id="UP000031668">
    <property type="component" value="Unassembled WGS sequence"/>
</dbReference>
<dbReference type="FunFam" id="3.30.70.270:FF:000003">
    <property type="entry name" value="Transposon Ty3-G Gag-Pol polyprotein"/>
    <property type="match status" value="1"/>
</dbReference>
<dbReference type="OrthoDB" id="10060843at2759"/>
<proteinExistence type="predicted"/>
<comment type="caution">
    <text evidence="2">The sequence shown here is derived from an EMBL/GenBank/DDBJ whole genome shotgun (WGS) entry which is preliminary data.</text>
</comment>
<dbReference type="InterPro" id="IPR050951">
    <property type="entry name" value="Retrovirus_Pol_polyprotein"/>
</dbReference>
<dbReference type="OMA" id="PANWISP"/>
<accession>A0A0C2J478</accession>
<dbReference type="Pfam" id="PF00078">
    <property type="entry name" value="RVT_1"/>
    <property type="match status" value="1"/>
</dbReference>
<dbReference type="EMBL" id="JWZT01001161">
    <property type="protein sequence ID" value="KII72609.1"/>
    <property type="molecule type" value="Genomic_DNA"/>
</dbReference>
<dbReference type="PANTHER" id="PTHR37984">
    <property type="entry name" value="PROTEIN CBG26694"/>
    <property type="match status" value="1"/>
</dbReference>
<dbReference type="InterPro" id="IPR043128">
    <property type="entry name" value="Rev_trsase/Diguanyl_cyclase"/>
</dbReference>
<name>A0A0C2J478_THEKT</name>
<evidence type="ECO:0000313" key="2">
    <source>
        <dbReference type="EMBL" id="KII72609.1"/>
    </source>
</evidence>
<gene>
    <name evidence="2" type="ORF">RF11_06441</name>
</gene>